<dbReference type="eggNOG" id="COG0823">
    <property type="taxonomic scope" value="Bacteria"/>
</dbReference>
<accession>U2HDN5</accession>
<evidence type="ECO:0000256" key="3">
    <source>
        <dbReference type="ARBA" id="ARBA00022990"/>
    </source>
</evidence>
<dbReference type="Proteomes" id="UP000016584">
    <property type="component" value="Unassembled WGS sequence"/>
</dbReference>
<proteinExistence type="predicted"/>
<evidence type="ECO:0000313" key="10">
    <source>
        <dbReference type="Proteomes" id="UP000016584"/>
    </source>
</evidence>
<keyword evidence="10" id="KW-1185">Reference proteome</keyword>
<protein>
    <recommendedName>
        <fullName evidence="5">Acyl-peptide hydrolase</fullName>
    </recommendedName>
    <alternativeName>
        <fullName evidence="4">Acylaminoacyl-peptidase</fullName>
    </alternativeName>
</protein>
<dbReference type="PANTHER" id="PTHR42776">
    <property type="entry name" value="SERINE PEPTIDASE S9 FAMILY MEMBER"/>
    <property type="match status" value="1"/>
</dbReference>
<dbReference type="PANTHER" id="PTHR42776:SF27">
    <property type="entry name" value="DIPEPTIDYL PEPTIDASE FAMILY MEMBER 6"/>
    <property type="match status" value="1"/>
</dbReference>
<comment type="function">
    <text evidence="6">This enzyme catalyzes the hydrolysis of the N-terminal peptide bond of an N-acetylated peptide to generate an N-acetylated amino acid and a peptide with a free N-terminus. It preferentially cleaves off Ac-Ala, Ac-Met and Ac-Ser. Also, involved in the degradation of oxidized and glycated proteins.</text>
</comment>
<dbReference type="RefSeq" id="WP_021069700.1">
    <property type="nucleotide sequence ID" value="NZ_ATDL01000012.1"/>
</dbReference>
<dbReference type="InterPro" id="IPR011042">
    <property type="entry name" value="6-blade_b-propeller_TolB-like"/>
</dbReference>
<gene>
    <name evidence="9" type="ORF">M472_14005</name>
</gene>
<evidence type="ECO:0000256" key="2">
    <source>
        <dbReference type="ARBA" id="ARBA00022825"/>
    </source>
</evidence>
<keyword evidence="2" id="KW-0720">Serine protease</keyword>
<keyword evidence="1" id="KW-0378">Hydrolase</keyword>
<dbReference type="EMBL" id="ATDL01000012">
    <property type="protein sequence ID" value="ERJ59881.1"/>
    <property type="molecule type" value="Genomic_DNA"/>
</dbReference>
<evidence type="ECO:0000256" key="1">
    <source>
        <dbReference type="ARBA" id="ARBA00022801"/>
    </source>
</evidence>
<evidence type="ECO:0000256" key="6">
    <source>
        <dbReference type="ARBA" id="ARBA00045885"/>
    </source>
</evidence>
<feature type="domain" description="Peptidase S9 prolyl oligopeptidase catalytic" evidence="7">
    <location>
        <begin position="495"/>
        <end position="689"/>
    </location>
</feature>
<dbReference type="Gene3D" id="2.120.10.30">
    <property type="entry name" value="TolB, C-terminal domain"/>
    <property type="match status" value="2"/>
</dbReference>
<dbReference type="InterPro" id="IPR001375">
    <property type="entry name" value="Peptidase_S9_cat"/>
</dbReference>
<evidence type="ECO:0000259" key="7">
    <source>
        <dbReference type="Pfam" id="PF00326"/>
    </source>
</evidence>
<keyword evidence="2" id="KW-0645">Protease</keyword>
<dbReference type="InterPro" id="IPR002471">
    <property type="entry name" value="Pept_S9_AS"/>
</dbReference>
<reference evidence="9 10" key="1">
    <citation type="journal article" date="2013" name="Genome Announc.">
        <title>The Draft Genome Sequence of Sphingomonas paucimobilis Strain HER1398 (Proteobacteria), Host to the Giant PAU Phage, Indicates That It Is a Member of the Genus Sphingobacterium (Bacteroidetes).</title>
        <authorList>
            <person name="White R.A.III."/>
            <person name="Suttle C.A."/>
        </authorList>
    </citation>
    <scope>NUCLEOTIDE SEQUENCE [LARGE SCALE GENOMIC DNA]</scope>
    <source>
        <strain evidence="9 10">HER1398</strain>
    </source>
</reference>
<evidence type="ECO:0000259" key="8">
    <source>
        <dbReference type="Pfam" id="PF00930"/>
    </source>
</evidence>
<dbReference type="Pfam" id="PF00326">
    <property type="entry name" value="Peptidase_S9"/>
    <property type="match status" value="1"/>
</dbReference>
<name>U2HDN5_9SPHI</name>
<dbReference type="OrthoDB" id="9777457at2"/>
<evidence type="ECO:0000256" key="4">
    <source>
        <dbReference type="ARBA" id="ARBA00032284"/>
    </source>
</evidence>
<dbReference type="Gene3D" id="3.40.50.1820">
    <property type="entry name" value="alpha/beta hydrolase"/>
    <property type="match status" value="1"/>
</dbReference>
<dbReference type="GO" id="GO:0004252">
    <property type="term" value="F:serine-type endopeptidase activity"/>
    <property type="evidence" value="ECO:0007669"/>
    <property type="project" value="InterPro"/>
</dbReference>
<dbReference type="GO" id="GO:0006508">
    <property type="term" value="P:proteolysis"/>
    <property type="evidence" value="ECO:0007669"/>
    <property type="project" value="InterPro"/>
</dbReference>
<evidence type="ECO:0000256" key="5">
    <source>
        <dbReference type="ARBA" id="ARBA00032596"/>
    </source>
</evidence>
<dbReference type="eggNOG" id="COG1506">
    <property type="taxonomic scope" value="Bacteria"/>
</dbReference>
<dbReference type="InterPro" id="IPR002469">
    <property type="entry name" value="Peptidase_S9B_N"/>
</dbReference>
<feature type="domain" description="Dipeptidylpeptidase IV N-terminal" evidence="8">
    <location>
        <begin position="278"/>
        <end position="383"/>
    </location>
</feature>
<organism evidence="9 10">
    <name type="scientific">Sphingobacterium paucimobilis HER1398</name>
    <dbReference type="NCBI Taxonomy" id="1346330"/>
    <lineage>
        <taxon>Bacteria</taxon>
        <taxon>Pseudomonadati</taxon>
        <taxon>Bacteroidota</taxon>
        <taxon>Sphingobacteriia</taxon>
        <taxon>Sphingobacteriales</taxon>
        <taxon>Sphingobacteriaceae</taxon>
        <taxon>Sphingobacterium</taxon>
    </lineage>
</organism>
<keyword evidence="3" id="KW-0007">Acetylation</keyword>
<dbReference type="InterPro" id="IPR029058">
    <property type="entry name" value="AB_hydrolase_fold"/>
</dbReference>
<dbReference type="SUPFAM" id="SSF82171">
    <property type="entry name" value="DPP6 N-terminal domain-like"/>
    <property type="match status" value="1"/>
</dbReference>
<evidence type="ECO:0000313" key="9">
    <source>
        <dbReference type="EMBL" id="ERJ59881.1"/>
    </source>
</evidence>
<dbReference type="Pfam" id="PF07676">
    <property type="entry name" value="PD40"/>
    <property type="match status" value="2"/>
</dbReference>
<dbReference type="PROSITE" id="PS00708">
    <property type="entry name" value="PRO_ENDOPEP_SER"/>
    <property type="match status" value="1"/>
</dbReference>
<dbReference type="SUPFAM" id="SSF53474">
    <property type="entry name" value="alpha/beta-Hydrolases"/>
    <property type="match status" value="1"/>
</dbReference>
<dbReference type="AlphaFoldDB" id="U2HDN5"/>
<dbReference type="PATRIC" id="fig|1346330.5.peg.1518"/>
<sequence>MKIKITIVFLFLFSILNAQNTRLSELLSTPYIGKIVGAAASDRIAFTVNDKGHRNIYMAEGPAYTIRKLTKFDSDDGQEITSLSMTSDGKWIVFARGGDHGANSAPVATNSASFVESTKIEIFTLSVDDQKLHKIGLGDFPIIHPDGTAVTYLRSGQVWTASLNGENAAKQLFSMKGAAGNIQWSPDGTKLAFMSRRGDYSFIGIYSKSSSRIQWIGPSFHSDSSPQWSPDGQRIAFIRRDASGGPLDSLTSFNYQGWSIMIASIADGIAHEIYHAPVKKQATFPRIGGQANLKWKDSRYMTFMSYESGWPHIYRLDVSTKDVQQLTKGNFTVDHLSYSADGKDILFAANTGRDQFDFERSHIGRVDVASGRFEMLTEGNEIETAPFYFDRGKSIGFSSSSFNRAVNPKVYHMKDKKSILLATELFGTEASGFVKPEQVFITAADGVRFSAQYYKPKQIKNNLPALVYIHGGPRRQMYLGWHHIDYYFYDYIVNQYLAEQGYAVLSVNYRMGTGYGFDFQHPNSAGNLGASEYADILAAGQWLQQQSDVDQTKVGVFGGSYGGYLTAMALAKNSDVFKAGVDIHGVHNRERKQNPSQYAPDFELATQLNWESSPSKWVDSWRSPVLIIHGDDDQNVAFSQSIDLYNRLQKKDVDMEVLVIPDDNHHWQLFENLVKVKEATVDFFNRKLK</sequence>
<dbReference type="STRING" id="1346330.M472_14005"/>
<dbReference type="InterPro" id="IPR011659">
    <property type="entry name" value="WD40"/>
</dbReference>
<comment type="caution">
    <text evidence="9">The sequence shown here is derived from an EMBL/GenBank/DDBJ whole genome shotgun (WGS) entry which is preliminary data.</text>
</comment>
<dbReference type="Pfam" id="PF00930">
    <property type="entry name" value="DPPIV_N"/>
    <property type="match status" value="1"/>
</dbReference>